<evidence type="ECO:0000256" key="5">
    <source>
        <dbReference type="ARBA" id="ARBA00022824"/>
    </source>
</evidence>
<feature type="compositionally biased region" description="Basic and acidic residues" evidence="11">
    <location>
        <begin position="404"/>
        <end position="418"/>
    </location>
</feature>
<dbReference type="InterPro" id="IPR044865">
    <property type="entry name" value="MRH_dom"/>
</dbReference>
<keyword evidence="4" id="KW-0430">Lectin</keyword>
<keyword evidence="6" id="KW-1015">Disulfide bond</keyword>
<keyword evidence="3 12" id="KW-0732">Signal</keyword>
<dbReference type="PANTHER" id="PTHR15414:SF5">
    <property type="entry name" value="PROTEIN OS-9"/>
    <property type="match status" value="1"/>
</dbReference>
<dbReference type="InterPro" id="IPR012913">
    <property type="entry name" value="OS9-like_dom"/>
</dbReference>
<dbReference type="Gene3D" id="2.70.130.10">
    <property type="entry name" value="Mannose-6-phosphate receptor binding domain"/>
    <property type="match status" value="1"/>
</dbReference>
<dbReference type="InterPro" id="IPR009011">
    <property type="entry name" value="Man6P_isomerase_rcpt-bd_dom_sf"/>
</dbReference>
<comment type="function">
    <text evidence="8">Lectin component of the HRD1 complex, which functions in endoplasmic reticulum (ER) quality control and ER-associated degradation (ERAD). Specifically recognizes and binds improperly folded glycoproteins as well as hyperglycosylated proteins, retain them in the ER, and transfers them to the ubiquitination machinery and promote their degradation. Possible targets include TRPV4 as well as hyperglycosylated HSP90B1.</text>
</comment>
<proteinExistence type="inferred from homology"/>
<dbReference type="PROSITE" id="PS51914">
    <property type="entry name" value="MRH"/>
    <property type="match status" value="1"/>
</dbReference>
<feature type="domain" description="MRH" evidence="13">
    <location>
        <begin position="103"/>
        <end position="225"/>
    </location>
</feature>
<evidence type="ECO:0000256" key="12">
    <source>
        <dbReference type="SAM" id="SignalP"/>
    </source>
</evidence>
<reference evidence="15" key="2">
    <citation type="submission" date="2025-08" db="UniProtKB">
        <authorList>
            <consortium name="RefSeq"/>
        </authorList>
    </citation>
    <scope>IDENTIFICATION</scope>
    <source>
        <tissue evidence="15">Whole sample</tissue>
    </source>
</reference>
<feature type="compositionally biased region" description="Low complexity" evidence="11">
    <location>
        <begin position="572"/>
        <end position="608"/>
    </location>
</feature>
<dbReference type="GO" id="GO:0005788">
    <property type="term" value="C:endoplasmic reticulum lumen"/>
    <property type="evidence" value="ECO:0007669"/>
    <property type="project" value="UniProtKB-SubCell"/>
</dbReference>
<evidence type="ECO:0000256" key="7">
    <source>
        <dbReference type="ARBA" id="ARBA00023180"/>
    </source>
</evidence>
<dbReference type="Pfam" id="PF07915">
    <property type="entry name" value="PRKCSH"/>
    <property type="match status" value="1"/>
</dbReference>
<keyword evidence="5" id="KW-0256">Endoplasmic reticulum</keyword>
<dbReference type="FunFam" id="2.70.130.10:FF:000002">
    <property type="entry name" value="protein OS-9 isoform X1"/>
    <property type="match status" value="1"/>
</dbReference>
<dbReference type="AlphaFoldDB" id="A0A8B8BEC7"/>
<feature type="compositionally biased region" description="Basic and acidic residues" evidence="11">
    <location>
        <begin position="378"/>
        <end position="389"/>
    </location>
</feature>
<name>A0A8B8BEC7_CRAVI</name>
<feature type="chain" id="PRO_5034828601" description="Protein OS-9" evidence="12">
    <location>
        <begin position="23"/>
        <end position="731"/>
    </location>
</feature>
<comment type="subunit">
    <text evidence="9">Component of the HRD1 complex, which comprises at least SYNV1/HRD1, DERL1/2, FAM8A1, HERPUD1/HERP, OS9, SEL1L and UBE2J1. FAM8A1 is stabilized by interaction with SYNV1, which prevents its proteasomal degradation. OS9 and UBE2J1 recruitment to the complex may be mediated by SEL1L. Through this complex, may interact with ERLEC1 and HSPA5. Interacts (via C-terminus) with CPNE6 (via second C2 domain); this interaction occurs in a calcium-dependent manner in vitro. Interacts with CREB3.</text>
</comment>
<evidence type="ECO:0000256" key="8">
    <source>
        <dbReference type="ARBA" id="ARBA00053710"/>
    </source>
</evidence>
<feature type="region of interest" description="Disordered" evidence="11">
    <location>
        <begin position="378"/>
        <end position="418"/>
    </location>
</feature>
<reference evidence="14" key="1">
    <citation type="submission" date="2024-06" db="UniProtKB">
        <authorList>
            <consortium name="RefSeq"/>
        </authorList>
    </citation>
    <scope>NUCLEOTIDE SEQUENCE [LARGE SCALE GENOMIC DNA]</scope>
</reference>
<feature type="signal peptide" evidence="12">
    <location>
        <begin position="1"/>
        <end position="22"/>
    </location>
</feature>
<evidence type="ECO:0000256" key="9">
    <source>
        <dbReference type="ARBA" id="ARBA00066177"/>
    </source>
</evidence>
<evidence type="ECO:0000256" key="2">
    <source>
        <dbReference type="ARBA" id="ARBA00009918"/>
    </source>
</evidence>
<evidence type="ECO:0000259" key="13">
    <source>
        <dbReference type="PROSITE" id="PS51914"/>
    </source>
</evidence>
<feature type="compositionally biased region" description="Acidic residues" evidence="11">
    <location>
        <begin position="390"/>
        <end position="403"/>
    </location>
</feature>
<dbReference type="GeneID" id="111109659"/>
<evidence type="ECO:0000313" key="14">
    <source>
        <dbReference type="Proteomes" id="UP000694844"/>
    </source>
</evidence>
<evidence type="ECO:0000313" key="15">
    <source>
        <dbReference type="RefSeq" id="XP_022301578.1"/>
    </source>
</evidence>
<comment type="similarity">
    <text evidence="2">Belongs to the OS-9 family.</text>
</comment>
<gene>
    <name evidence="15" type="primary">LOC111109659</name>
</gene>
<dbReference type="InterPro" id="IPR045149">
    <property type="entry name" value="OS-9-like"/>
</dbReference>
<dbReference type="KEGG" id="cvn:111109659"/>
<dbReference type="PANTHER" id="PTHR15414">
    <property type="entry name" value="OS-9-RELATED"/>
    <property type="match status" value="1"/>
</dbReference>
<dbReference type="GO" id="GO:0030970">
    <property type="term" value="P:retrograde protein transport, ER to cytosol"/>
    <property type="evidence" value="ECO:0007669"/>
    <property type="project" value="TreeGrafter"/>
</dbReference>
<keyword evidence="7" id="KW-0325">Glycoprotein</keyword>
<protein>
    <recommendedName>
        <fullName evidence="10">Protein OS-9</fullName>
    </recommendedName>
</protein>
<dbReference type="RefSeq" id="XP_022301578.1">
    <property type="nucleotide sequence ID" value="XM_022445870.1"/>
</dbReference>
<evidence type="ECO:0000256" key="11">
    <source>
        <dbReference type="SAM" id="MobiDB-lite"/>
    </source>
</evidence>
<dbReference type="GO" id="GO:0030968">
    <property type="term" value="P:endoplasmic reticulum unfolded protein response"/>
    <property type="evidence" value="ECO:0007669"/>
    <property type="project" value="InterPro"/>
</dbReference>
<keyword evidence="14" id="KW-1185">Reference proteome</keyword>
<feature type="region of interest" description="Disordered" evidence="11">
    <location>
        <begin position="540"/>
        <end position="620"/>
    </location>
</feature>
<feature type="region of interest" description="Disordered" evidence="11">
    <location>
        <begin position="488"/>
        <end position="509"/>
    </location>
</feature>
<evidence type="ECO:0000256" key="4">
    <source>
        <dbReference type="ARBA" id="ARBA00022734"/>
    </source>
</evidence>
<comment type="subcellular location">
    <subcellularLocation>
        <location evidence="1">Endoplasmic reticulum lumen</location>
    </subcellularLocation>
</comment>
<evidence type="ECO:0000256" key="1">
    <source>
        <dbReference type="ARBA" id="ARBA00004319"/>
    </source>
</evidence>
<organism evidence="14 15">
    <name type="scientific">Crassostrea virginica</name>
    <name type="common">Eastern oyster</name>
    <dbReference type="NCBI Taxonomy" id="6565"/>
    <lineage>
        <taxon>Eukaryota</taxon>
        <taxon>Metazoa</taxon>
        <taxon>Spiralia</taxon>
        <taxon>Lophotrochozoa</taxon>
        <taxon>Mollusca</taxon>
        <taxon>Bivalvia</taxon>
        <taxon>Autobranchia</taxon>
        <taxon>Pteriomorphia</taxon>
        <taxon>Ostreida</taxon>
        <taxon>Ostreoidea</taxon>
        <taxon>Ostreidae</taxon>
        <taxon>Crassostrea</taxon>
    </lineage>
</organism>
<evidence type="ECO:0000256" key="3">
    <source>
        <dbReference type="ARBA" id="ARBA00022729"/>
    </source>
</evidence>
<evidence type="ECO:0000256" key="6">
    <source>
        <dbReference type="ARBA" id="ARBA00023157"/>
    </source>
</evidence>
<feature type="compositionally biased region" description="Basic and acidic residues" evidence="11">
    <location>
        <begin position="498"/>
        <end position="509"/>
    </location>
</feature>
<dbReference type="SUPFAM" id="SSF50911">
    <property type="entry name" value="Mannose 6-phosphate receptor domain"/>
    <property type="match status" value="1"/>
</dbReference>
<sequence>METKQIGAIRIILLLFCPIVRGFLDIEELKNIKYGIDILNKPVLLSSQDTDKFSESIDVTSKHGQIYRCTIPSQMEAEKQKEEEEKNAMEAGVPELLKPMESGPCLFKTRDWWSYEFCYGKHIRQFHMEDGRILGNVIMLGYYESEFDWKNETNMEIKSRNKNRLNRYHSQQYINGSKCDLTGKARKTEVRFLCEEGTGDYIARLDEPETCSYVLTVHTTKICHHPYLKLPSQQKPVSITCNPAVSDQVYQDYLQEEQEKKIQREKIAEEERIEKELRDAEMLFKSDEKMTDSKISREMPLPESVKKTGNGRTFEFKDVSDLGPDMSKIEKLISEGLKDDMMKLSDQFGGQEVDMKMKVKVVKNMEDLENVLKEAQTEVESLMKKKSKEEEEESLGEEESSSEGEEKPKDTTLKFEKKSLTKKIQETVSDLDKELDGVDEKVLQSFKDIEDDEIKSVREEFTRNRNNLAAIKESLRKTMENEFDGIIEEAEEETGITLEDREGGKKELSQTMKRLIERLEKTEKDIRNVDEELEKLAKKNEKLQERLHKEQEEAIGPSKTEKPVTNSENTKSSSSSSSSAPLSSSIPSSSSTTSSSSTSSSSLSSSSSSKKDRIKIRVSKLTKGEFEKNALRSTPETHKLEEDVQEQLQKAGLDLGNGKIQVKIITAGYVDDKDDVHLLSAEDSSAFKNMIVSILGGDQEAAQEEARYTEMESNYNKVWGKDDKKSPPVIP</sequence>
<dbReference type="GO" id="GO:0030246">
    <property type="term" value="F:carbohydrate binding"/>
    <property type="evidence" value="ECO:0007669"/>
    <property type="project" value="UniProtKB-KW"/>
</dbReference>
<feature type="compositionally biased region" description="Basic and acidic residues" evidence="11">
    <location>
        <begin position="540"/>
        <end position="552"/>
    </location>
</feature>
<dbReference type="Proteomes" id="UP000694844">
    <property type="component" value="Chromosome 1"/>
</dbReference>
<evidence type="ECO:0000256" key="10">
    <source>
        <dbReference type="ARBA" id="ARBA00069647"/>
    </source>
</evidence>
<dbReference type="OrthoDB" id="448954at2759"/>
<accession>A0A8B8BEC7</accession>